<reference evidence="1" key="1">
    <citation type="journal article" date="2014" name="Front. Microbiol.">
        <title>High frequency of phylogenetically diverse reductive dehalogenase-homologous genes in deep subseafloor sedimentary metagenomes.</title>
        <authorList>
            <person name="Kawai M."/>
            <person name="Futagami T."/>
            <person name="Toyoda A."/>
            <person name="Takaki Y."/>
            <person name="Nishi S."/>
            <person name="Hori S."/>
            <person name="Arai W."/>
            <person name="Tsubouchi T."/>
            <person name="Morono Y."/>
            <person name="Uchiyama I."/>
            <person name="Ito T."/>
            <person name="Fujiyama A."/>
            <person name="Inagaki F."/>
            <person name="Takami H."/>
        </authorList>
    </citation>
    <scope>NUCLEOTIDE SEQUENCE</scope>
    <source>
        <strain evidence="1">Expedition CK06-06</strain>
    </source>
</reference>
<gene>
    <name evidence="1" type="ORF">S03H2_46196</name>
</gene>
<organism evidence="1">
    <name type="scientific">marine sediment metagenome</name>
    <dbReference type="NCBI Taxonomy" id="412755"/>
    <lineage>
        <taxon>unclassified sequences</taxon>
        <taxon>metagenomes</taxon>
        <taxon>ecological metagenomes</taxon>
    </lineage>
</organism>
<proteinExistence type="predicted"/>
<name>X1K141_9ZZZZ</name>
<protein>
    <submittedName>
        <fullName evidence="1">Uncharacterized protein</fullName>
    </submittedName>
</protein>
<sequence length="58" mass="6828">MITDVDTCLKDIADWYVKNRREITPTELQPILQKHCESEAETEKFMSFLETEPGQLRV</sequence>
<dbReference type="EMBL" id="BARU01028989">
    <property type="protein sequence ID" value="GAH75813.1"/>
    <property type="molecule type" value="Genomic_DNA"/>
</dbReference>
<comment type="caution">
    <text evidence="1">The sequence shown here is derived from an EMBL/GenBank/DDBJ whole genome shotgun (WGS) entry which is preliminary data.</text>
</comment>
<dbReference type="AlphaFoldDB" id="X1K141"/>
<feature type="non-terminal residue" evidence="1">
    <location>
        <position position="58"/>
    </location>
</feature>
<evidence type="ECO:0000313" key="1">
    <source>
        <dbReference type="EMBL" id="GAH75813.1"/>
    </source>
</evidence>
<accession>X1K141</accession>